<dbReference type="Proteomes" id="UP000003880">
    <property type="component" value="Unassembled WGS sequence"/>
</dbReference>
<gene>
    <name evidence="3" type="ORF">CIT292_10850</name>
</gene>
<evidence type="ECO:0000313" key="3">
    <source>
        <dbReference type="EMBL" id="EFE05872.1"/>
    </source>
</evidence>
<evidence type="ECO:0000256" key="2">
    <source>
        <dbReference type="SAM" id="SignalP"/>
    </source>
</evidence>
<evidence type="ECO:0008006" key="5">
    <source>
        <dbReference type="Google" id="ProtNLM"/>
    </source>
</evidence>
<organism evidence="3 4">
    <name type="scientific">Citrobacter youngae ATCC 29220</name>
    <dbReference type="NCBI Taxonomy" id="500640"/>
    <lineage>
        <taxon>Bacteria</taxon>
        <taxon>Pseudomonadati</taxon>
        <taxon>Pseudomonadota</taxon>
        <taxon>Gammaproteobacteria</taxon>
        <taxon>Enterobacterales</taxon>
        <taxon>Enterobacteriaceae</taxon>
        <taxon>Citrobacter</taxon>
        <taxon>Citrobacter freundii complex</taxon>
    </lineage>
</organism>
<protein>
    <recommendedName>
        <fullName evidence="5">Autotransporter outer membrane beta-barrel domain-containing protein</fullName>
    </recommendedName>
</protein>
<dbReference type="RefSeq" id="WP_006687999.1">
    <property type="nucleotide sequence ID" value="NZ_GG730303.1"/>
</dbReference>
<name>D4BJK7_9ENTR</name>
<keyword evidence="2" id="KW-0732">Signal</keyword>
<dbReference type="EMBL" id="ABWL02000026">
    <property type="protein sequence ID" value="EFE05872.1"/>
    <property type="molecule type" value="Genomic_DNA"/>
</dbReference>
<feature type="signal peptide" evidence="2">
    <location>
        <begin position="1"/>
        <end position="21"/>
    </location>
</feature>
<dbReference type="HOGENOM" id="CLU_470683_0_0_6"/>
<feature type="compositionally biased region" description="Acidic residues" evidence="1">
    <location>
        <begin position="557"/>
        <end position="566"/>
    </location>
</feature>
<comment type="caution">
    <text evidence="3">The sequence shown here is derived from an EMBL/GenBank/DDBJ whole genome shotgun (WGS) entry which is preliminary data.</text>
</comment>
<feature type="region of interest" description="Disordered" evidence="1">
    <location>
        <begin position="538"/>
        <end position="579"/>
    </location>
</feature>
<sequence>MIRSVLAISITLALGQQAAYAACTAYPDASCFTGNGPQTITDSGVNTPSYMVSSNDDAASLTLSDSVVDNSAGTMRYGVEVYGNTGASLVATNDTITGQTSVLTDNGDVNVDINNSQLSANGAKSSKGWVTALDVSNDSTTGTTNVTIENGSQITDDVVVYANAAASLNIDDSVINGAISLSAFGDVSDVTTANISNSTIASSSAQPSVLVEGVGDVNVAISHTTITQTGAAQNESSVLAVSDDSDANLSITDSSLQNGAYVYAYQGNSNLDIADSSILGGAYAEITGGNAAINIVNSQIGPADTSSSYTVLASSSGNAASVNIENSTVDGNVGAQALGDESAQGLSQGSSVVSLSQGSTVNGYIYALGIDNTINIDDATLNGNIYTGDDYHDGDTGTVNTTINLSNTAYRDDIKSEDDPSLTDNLAININDGAEIGGLTEDSSQKITGYDNVDVSLNYLNSDEINQVRTLPTDITTLDHTTYFYISNDENVQLDGGSATGGTLPAVRSGSYLLNNVSYATQKTSSDDDGSTYAVAFYTQNGKPGPLPDNGGNTPDDGGDTPDDGGDTPPSSDNVVNDI</sequence>
<evidence type="ECO:0000256" key="1">
    <source>
        <dbReference type="SAM" id="MobiDB-lite"/>
    </source>
</evidence>
<dbReference type="AlphaFoldDB" id="D4BJK7"/>
<reference evidence="3 4" key="1">
    <citation type="submission" date="2010-02" db="EMBL/GenBank/DDBJ databases">
        <authorList>
            <person name="Weinstock G."/>
            <person name="Sodergren E."/>
            <person name="Clifton S."/>
            <person name="Fulton L."/>
            <person name="Fulton B."/>
            <person name="Courtney L."/>
            <person name="Fronick C."/>
            <person name="Harrison M."/>
            <person name="Strong C."/>
            <person name="Farmer C."/>
            <person name="Delahaunty K."/>
            <person name="Markovic C."/>
            <person name="Hall O."/>
            <person name="Minx P."/>
            <person name="Tomlinson C."/>
            <person name="Mitreva M."/>
            <person name="Nelson J."/>
            <person name="Hou S."/>
            <person name="Wollam A."/>
            <person name="Pepin K.H."/>
            <person name="Johnson M."/>
            <person name="Bhonagiri V."/>
            <person name="Zhang X."/>
            <person name="Suruliraj S."/>
            <person name="Warren W."/>
            <person name="Chinwalla A."/>
            <person name="Mardis E.R."/>
            <person name="Wilson R.K."/>
        </authorList>
    </citation>
    <scope>NUCLEOTIDE SEQUENCE [LARGE SCALE GENOMIC DNA]</scope>
    <source>
        <strain evidence="3 4">ATCC 29220</strain>
    </source>
</reference>
<proteinExistence type="predicted"/>
<accession>D4BJK7</accession>
<feature type="chain" id="PRO_5003054468" description="Autotransporter outer membrane beta-barrel domain-containing protein" evidence="2">
    <location>
        <begin position="22"/>
        <end position="579"/>
    </location>
</feature>
<evidence type="ECO:0000313" key="4">
    <source>
        <dbReference type="Proteomes" id="UP000003880"/>
    </source>
</evidence>